<comment type="pathway">
    <text evidence="1">Protein modification; protein ubiquitination.</text>
</comment>
<evidence type="ECO:0000259" key="2">
    <source>
        <dbReference type="PROSITE" id="PS50097"/>
    </source>
</evidence>
<dbReference type="SUPFAM" id="SSF54695">
    <property type="entry name" value="POZ domain"/>
    <property type="match status" value="1"/>
</dbReference>
<protein>
    <submittedName>
        <fullName evidence="3">Leucine-zipper-like transcriptional regulator 1</fullName>
    </submittedName>
</protein>
<dbReference type="AlphaFoldDB" id="A0A1D1YY45"/>
<evidence type="ECO:0000256" key="1">
    <source>
        <dbReference type="ARBA" id="ARBA00004906"/>
    </source>
</evidence>
<dbReference type="InterPro" id="IPR000210">
    <property type="entry name" value="BTB/POZ_dom"/>
</dbReference>
<proteinExistence type="predicted"/>
<organism evidence="3">
    <name type="scientific">Anthurium amnicola</name>
    <dbReference type="NCBI Taxonomy" id="1678845"/>
    <lineage>
        <taxon>Eukaryota</taxon>
        <taxon>Viridiplantae</taxon>
        <taxon>Streptophyta</taxon>
        <taxon>Embryophyta</taxon>
        <taxon>Tracheophyta</taxon>
        <taxon>Spermatophyta</taxon>
        <taxon>Magnoliopsida</taxon>
        <taxon>Liliopsida</taxon>
        <taxon>Araceae</taxon>
        <taxon>Pothoideae</taxon>
        <taxon>Potheae</taxon>
        <taxon>Anthurium</taxon>
    </lineage>
</organism>
<gene>
    <name evidence="3" type="primary">Lztr1_3</name>
    <name evidence="3" type="ORF">g.12540</name>
</gene>
<dbReference type="Gene3D" id="3.30.710.10">
    <property type="entry name" value="Potassium Channel Kv1.1, Chain A"/>
    <property type="match status" value="1"/>
</dbReference>
<sequence length="154" mass="17703">MLSATNLPADQFVPDFSSHLTADIPIQYIIEKLHDLGPLYFNDKTTAYAELRIAGINKPFWVHKEYLETQSTFFRELFETVQNGDAVTISIPSPETFEAILEYLYYGDIQKWYASITLDNYYGVCHNVEFLGLGSDAKDVCLRFYHQEIKGLSQ</sequence>
<dbReference type="PROSITE" id="PS50097">
    <property type="entry name" value="BTB"/>
    <property type="match status" value="1"/>
</dbReference>
<evidence type="ECO:0000313" key="3">
    <source>
        <dbReference type="EMBL" id="JAT59560.1"/>
    </source>
</evidence>
<dbReference type="InterPro" id="IPR011333">
    <property type="entry name" value="SKP1/BTB/POZ_sf"/>
</dbReference>
<reference evidence="3" key="1">
    <citation type="submission" date="2015-07" db="EMBL/GenBank/DDBJ databases">
        <title>Transcriptome Assembly of Anthurium amnicola.</title>
        <authorList>
            <person name="Suzuki J."/>
        </authorList>
    </citation>
    <scope>NUCLEOTIDE SEQUENCE</scope>
</reference>
<feature type="domain" description="BTB" evidence="2">
    <location>
        <begin position="47"/>
        <end position="109"/>
    </location>
</feature>
<dbReference type="SMART" id="SM00225">
    <property type="entry name" value="BTB"/>
    <property type="match status" value="1"/>
</dbReference>
<dbReference type="CDD" id="cd18186">
    <property type="entry name" value="BTB_POZ_ZBTB_KLHL-like"/>
    <property type="match status" value="1"/>
</dbReference>
<dbReference type="EMBL" id="GDJX01008376">
    <property type="protein sequence ID" value="JAT59560.1"/>
    <property type="molecule type" value="Transcribed_RNA"/>
</dbReference>
<name>A0A1D1YY45_9ARAE</name>
<dbReference type="Pfam" id="PF00651">
    <property type="entry name" value="BTB"/>
    <property type="match status" value="1"/>
</dbReference>
<accession>A0A1D1YY45</accession>